<keyword evidence="3" id="KW-0378">Hydrolase</keyword>
<feature type="transmembrane region" description="Helical" evidence="1">
    <location>
        <begin position="44"/>
        <end position="65"/>
    </location>
</feature>
<evidence type="ECO:0000313" key="3">
    <source>
        <dbReference type="EMBL" id="QEH97599.1"/>
    </source>
</evidence>
<accession>A0AAP9ETR6</accession>
<feature type="domain" description="CAAX prenyl protease 2/Lysostaphin resistance protein A-like" evidence="2">
    <location>
        <begin position="16"/>
        <end position="104"/>
    </location>
</feature>
<evidence type="ECO:0000256" key="1">
    <source>
        <dbReference type="SAM" id="Phobius"/>
    </source>
</evidence>
<gene>
    <name evidence="3" type="ORF">FXF46_06185</name>
</gene>
<keyword evidence="3" id="KW-0482">Metalloprotease</keyword>
<evidence type="ECO:0000259" key="2">
    <source>
        <dbReference type="Pfam" id="PF02517"/>
    </source>
</evidence>
<keyword evidence="1" id="KW-0812">Transmembrane</keyword>
<dbReference type="GO" id="GO:0008237">
    <property type="term" value="F:metallopeptidase activity"/>
    <property type="evidence" value="ECO:0007669"/>
    <property type="project" value="UniProtKB-KW"/>
</dbReference>
<keyword evidence="1" id="KW-1133">Transmembrane helix</keyword>
<dbReference type="Proteomes" id="UP000323560">
    <property type="component" value="Chromosome"/>
</dbReference>
<feature type="transmembrane region" description="Helical" evidence="1">
    <location>
        <begin position="92"/>
        <end position="112"/>
    </location>
</feature>
<keyword evidence="3" id="KW-0645">Protease</keyword>
<reference evidence="3 4" key="1">
    <citation type="submission" date="2019-08" db="EMBL/GenBank/DDBJ databases">
        <title>Gluconobacter frateurii HD924 genome.</title>
        <authorList>
            <person name="Liu Y."/>
            <person name="Zhang P."/>
        </authorList>
    </citation>
    <scope>NUCLEOTIDE SEQUENCE [LARGE SCALE GENOMIC DNA]</scope>
    <source>
        <strain evidence="3 4">HD924</strain>
    </source>
</reference>
<keyword evidence="1" id="KW-0472">Membrane</keyword>
<evidence type="ECO:0000313" key="4">
    <source>
        <dbReference type="Proteomes" id="UP000323560"/>
    </source>
</evidence>
<dbReference type="EMBL" id="CP043043">
    <property type="protein sequence ID" value="QEH97599.1"/>
    <property type="molecule type" value="Genomic_DNA"/>
</dbReference>
<dbReference type="Pfam" id="PF02517">
    <property type="entry name" value="Rce1-like"/>
    <property type="match status" value="1"/>
</dbReference>
<protein>
    <submittedName>
        <fullName evidence="3">CPBP family intramembrane metalloprotease</fullName>
    </submittedName>
</protein>
<dbReference type="RefSeq" id="WP_007284273.1">
    <property type="nucleotide sequence ID" value="NZ_JH668186.1"/>
</dbReference>
<name>A0AAP9ETR6_GLUTH</name>
<dbReference type="GO" id="GO:0004175">
    <property type="term" value="F:endopeptidase activity"/>
    <property type="evidence" value="ECO:0007669"/>
    <property type="project" value="UniProtKB-ARBA"/>
</dbReference>
<dbReference type="InterPro" id="IPR003675">
    <property type="entry name" value="Rce1/LyrA-like_dom"/>
</dbReference>
<proteinExistence type="predicted"/>
<sequence>MGDFTALIPRTIPEAGLVLLLCVNAGFGEELFFRLTLPLLVKDIGGNLIAGTVLSTLLFGGMHWYQGRKGVLATTIIGAFFTLRALNGTPLILLMGLHALMDVFALFVRPALTGHFSKTTVRP</sequence>
<dbReference type="GO" id="GO:0080120">
    <property type="term" value="P:CAAX-box protein maturation"/>
    <property type="evidence" value="ECO:0007669"/>
    <property type="project" value="UniProtKB-ARBA"/>
</dbReference>
<organism evidence="3 4">
    <name type="scientific">Gluconobacter thailandicus</name>
    <dbReference type="NCBI Taxonomy" id="257438"/>
    <lineage>
        <taxon>Bacteria</taxon>
        <taxon>Pseudomonadati</taxon>
        <taxon>Pseudomonadota</taxon>
        <taxon>Alphaproteobacteria</taxon>
        <taxon>Acetobacterales</taxon>
        <taxon>Acetobacteraceae</taxon>
        <taxon>Gluconobacter</taxon>
    </lineage>
</organism>
<dbReference type="KEGG" id="gti:FXF46_06185"/>
<dbReference type="AlphaFoldDB" id="A0AAP9ETR6"/>